<sequence>MQNLPVLVAHSQTKSVNITEGPLGHLHSGFDKCHCQVSLIVSTFIQHVHRPHHPLVHRVCVQIKYSGLYDALVLFYSDLVARGAH</sequence>
<proteinExistence type="predicted"/>
<gene>
    <name evidence="1" type="ORF">K503DRAFT_775269</name>
</gene>
<feature type="non-terminal residue" evidence="1">
    <location>
        <position position="85"/>
    </location>
</feature>
<reference evidence="1 2" key="1">
    <citation type="submission" date="2016-06" db="EMBL/GenBank/DDBJ databases">
        <title>Comparative genomics of the ectomycorrhizal sister species Rhizopogon vinicolor and Rhizopogon vesiculosus (Basidiomycota: Boletales) reveals a divergence of the mating type B locus.</title>
        <authorList>
            <consortium name="DOE Joint Genome Institute"/>
            <person name="Mujic A.B."/>
            <person name="Kuo A."/>
            <person name="Tritt A."/>
            <person name="Lipzen A."/>
            <person name="Chen C."/>
            <person name="Johnson J."/>
            <person name="Sharma A."/>
            <person name="Barry K."/>
            <person name="Grigoriev I.V."/>
            <person name="Spatafora J.W."/>
        </authorList>
    </citation>
    <scope>NUCLEOTIDE SEQUENCE [LARGE SCALE GENOMIC DNA]</scope>
    <source>
        <strain evidence="1 2">AM-OR11-026</strain>
    </source>
</reference>
<evidence type="ECO:0000313" key="1">
    <source>
        <dbReference type="EMBL" id="OAX33751.1"/>
    </source>
</evidence>
<accession>A0A1B7MME1</accession>
<dbReference type="InParanoid" id="A0A1B7MME1"/>
<dbReference type="EMBL" id="KV448714">
    <property type="protein sequence ID" value="OAX33751.1"/>
    <property type="molecule type" value="Genomic_DNA"/>
</dbReference>
<dbReference type="Proteomes" id="UP000092154">
    <property type="component" value="Unassembled WGS sequence"/>
</dbReference>
<evidence type="ECO:0000313" key="2">
    <source>
        <dbReference type="Proteomes" id="UP000092154"/>
    </source>
</evidence>
<keyword evidence="2" id="KW-1185">Reference proteome</keyword>
<protein>
    <submittedName>
        <fullName evidence="1">Uncharacterized protein</fullName>
    </submittedName>
</protein>
<dbReference type="AlphaFoldDB" id="A0A1B7MME1"/>
<organism evidence="1 2">
    <name type="scientific">Rhizopogon vinicolor AM-OR11-026</name>
    <dbReference type="NCBI Taxonomy" id="1314800"/>
    <lineage>
        <taxon>Eukaryota</taxon>
        <taxon>Fungi</taxon>
        <taxon>Dikarya</taxon>
        <taxon>Basidiomycota</taxon>
        <taxon>Agaricomycotina</taxon>
        <taxon>Agaricomycetes</taxon>
        <taxon>Agaricomycetidae</taxon>
        <taxon>Boletales</taxon>
        <taxon>Suillineae</taxon>
        <taxon>Rhizopogonaceae</taxon>
        <taxon>Rhizopogon</taxon>
    </lineage>
</organism>
<name>A0A1B7MME1_9AGAM</name>